<organism evidence="1 2">
    <name type="scientific">Adineta steineri</name>
    <dbReference type="NCBI Taxonomy" id="433720"/>
    <lineage>
        <taxon>Eukaryota</taxon>
        <taxon>Metazoa</taxon>
        <taxon>Spiralia</taxon>
        <taxon>Gnathifera</taxon>
        <taxon>Rotifera</taxon>
        <taxon>Eurotatoria</taxon>
        <taxon>Bdelloidea</taxon>
        <taxon>Adinetida</taxon>
        <taxon>Adinetidae</taxon>
        <taxon>Adineta</taxon>
    </lineage>
</organism>
<gene>
    <name evidence="1" type="ORF">OKA104_LOCUS51021</name>
</gene>
<accession>A0A820NTP6</accession>
<dbReference type="AlphaFoldDB" id="A0A820NTP6"/>
<evidence type="ECO:0000313" key="1">
    <source>
        <dbReference type="EMBL" id="CAF4393688.1"/>
    </source>
</evidence>
<reference evidence="1" key="1">
    <citation type="submission" date="2021-02" db="EMBL/GenBank/DDBJ databases">
        <authorList>
            <person name="Nowell W R."/>
        </authorList>
    </citation>
    <scope>NUCLEOTIDE SEQUENCE</scope>
</reference>
<name>A0A820NTP6_9BILA</name>
<dbReference type="Proteomes" id="UP000663881">
    <property type="component" value="Unassembled WGS sequence"/>
</dbReference>
<proteinExistence type="predicted"/>
<evidence type="ECO:0000313" key="2">
    <source>
        <dbReference type="Proteomes" id="UP000663881"/>
    </source>
</evidence>
<feature type="non-terminal residue" evidence="1">
    <location>
        <position position="1"/>
    </location>
</feature>
<protein>
    <submittedName>
        <fullName evidence="1">Uncharacterized protein</fullName>
    </submittedName>
</protein>
<sequence length="39" mass="4594">LDHPLIYPEYPWENAIHFYTSFLQVPADLSLTGKPMYLL</sequence>
<dbReference type="EMBL" id="CAJOAY010026819">
    <property type="protein sequence ID" value="CAF4393688.1"/>
    <property type="molecule type" value="Genomic_DNA"/>
</dbReference>
<comment type="caution">
    <text evidence="1">The sequence shown here is derived from an EMBL/GenBank/DDBJ whole genome shotgun (WGS) entry which is preliminary data.</text>
</comment>